<dbReference type="GO" id="GO:0005886">
    <property type="term" value="C:plasma membrane"/>
    <property type="evidence" value="ECO:0007669"/>
    <property type="project" value="UniProtKB-SubCell"/>
</dbReference>
<dbReference type="Proteomes" id="UP000321621">
    <property type="component" value="Unassembled WGS sequence"/>
</dbReference>
<reference evidence="14 16" key="1">
    <citation type="submission" date="2018-08" db="EMBL/GenBank/DDBJ databases">
        <title>Proposal of Muricauda 72 sp.nov. and Muricauda NH166 sp.nov., isolated from seawater.</title>
        <authorList>
            <person name="Cheng H."/>
            <person name="Wu Y.-H."/>
            <person name="Guo L.-L."/>
            <person name="Xu X.-W."/>
        </authorList>
    </citation>
    <scope>NUCLEOTIDE SEQUENCE [LARGE SCALE GENOMIC DNA]</scope>
    <source>
        <strain evidence="14 16">72</strain>
    </source>
</reference>
<keyword evidence="11" id="KW-1003">Cell membrane</keyword>
<dbReference type="CDD" id="cd00310">
    <property type="entry name" value="ATP-synt_Fo_a_6"/>
    <property type="match status" value="1"/>
</dbReference>
<name>A0A3A1NK20_9FLAO</name>
<keyword evidence="5 11" id="KW-0812">Transmembrane</keyword>
<feature type="transmembrane region" description="Helical" evidence="11">
    <location>
        <begin position="277"/>
        <end position="298"/>
    </location>
</feature>
<evidence type="ECO:0000256" key="10">
    <source>
        <dbReference type="ARBA" id="ARBA00023310"/>
    </source>
</evidence>
<evidence type="ECO:0000256" key="4">
    <source>
        <dbReference type="ARBA" id="ARBA00022547"/>
    </source>
</evidence>
<evidence type="ECO:0000313" key="14">
    <source>
        <dbReference type="EMBL" id="RIV44586.1"/>
    </source>
</evidence>
<feature type="transmembrane region" description="Helical" evidence="11">
    <location>
        <begin position="163"/>
        <end position="181"/>
    </location>
</feature>
<keyword evidence="8 11" id="KW-0406">Ion transport</keyword>
<feature type="transmembrane region" description="Helical" evidence="11">
    <location>
        <begin position="247"/>
        <end position="265"/>
    </location>
</feature>
<evidence type="ECO:0000256" key="3">
    <source>
        <dbReference type="ARBA" id="ARBA00022448"/>
    </source>
</evidence>
<keyword evidence="13" id="KW-0732">Signal</keyword>
<gene>
    <name evidence="11 14" type="primary">atpB</name>
    <name evidence="14" type="ORF">D2V05_09535</name>
    <name evidence="15" type="ORF">FQ017_09450</name>
</gene>
<evidence type="ECO:0000256" key="6">
    <source>
        <dbReference type="ARBA" id="ARBA00022781"/>
    </source>
</evidence>
<feature type="transmembrane region" description="Helical" evidence="11">
    <location>
        <begin position="221"/>
        <end position="241"/>
    </location>
</feature>
<sequence length="379" mass="42787">MRYSFVSRNLVAVFIMITGFVSAQNHEGEEVESGAHDLKTEIKEYIDHHLLDSHDFTLFSYTTDEGEHKNIGFPLPVILWDNGLKVFSSAQLEHGEGVAEVDGNYYTLYHNKIYKTDAEGTINFGSHHDEEVHSEDAFGENLVVEDAHPSNEKPLDLSITKNVVFIALVGLLMFLMFRSVAANYKKSNMPKGFGRALEPLVIFVRDEIAIPNIGEHKYKKYMSYLLTVFFFVWIINLLGLTPLGVNVTNNIAVTFALALITYLITTFSGNKNYWKHIFWMPGVPVPMKIILAPIELLGTFIKPFSLMIRLYANITAGHVVLMSIIGLMFIFKNWIGSPLSFVLAFTLSLLELLVAALQAYIFTMLSALYFGMATEEDHH</sequence>
<dbReference type="InterPro" id="IPR000568">
    <property type="entry name" value="ATP_synth_F0_asu"/>
</dbReference>
<feature type="transmembrane region" description="Helical" evidence="11">
    <location>
        <begin position="343"/>
        <end position="370"/>
    </location>
</feature>
<evidence type="ECO:0000256" key="5">
    <source>
        <dbReference type="ARBA" id="ARBA00022692"/>
    </source>
</evidence>
<evidence type="ECO:0000313" key="16">
    <source>
        <dbReference type="Proteomes" id="UP000266691"/>
    </source>
</evidence>
<comment type="subcellular location">
    <subcellularLocation>
        <location evidence="11 12">Cell membrane</location>
        <topology evidence="11 12">Multi-pass membrane protein</topology>
    </subcellularLocation>
    <subcellularLocation>
        <location evidence="1">Membrane</location>
        <topology evidence="1">Multi-pass membrane protein</topology>
    </subcellularLocation>
</comment>
<dbReference type="InterPro" id="IPR035908">
    <property type="entry name" value="F0_ATP_A_sf"/>
</dbReference>
<keyword evidence="6 11" id="KW-0375">Hydrogen ion transport</keyword>
<evidence type="ECO:0000256" key="1">
    <source>
        <dbReference type="ARBA" id="ARBA00004141"/>
    </source>
</evidence>
<dbReference type="AlphaFoldDB" id="A0A3A1NK20"/>
<dbReference type="GO" id="GO:0045259">
    <property type="term" value="C:proton-transporting ATP synthase complex"/>
    <property type="evidence" value="ECO:0007669"/>
    <property type="project" value="UniProtKB-KW"/>
</dbReference>
<dbReference type="GO" id="GO:0016787">
    <property type="term" value="F:hydrolase activity"/>
    <property type="evidence" value="ECO:0007669"/>
    <property type="project" value="UniProtKB-KW"/>
</dbReference>
<dbReference type="Pfam" id="PF00119">
    <property type="entry name" value="ATP-synt_A"/>
    <property type="match status" value="1"/>
</dbReference>
<dbReference type="NCBIfam" id="TIGR01131">
    <property type="entry name" value="ATP_synt_6_or_A"/>
    <property type="match status" value="1"/>
</dbReference>
<organism evidence="14 16">
    <name type="scientific">Flagellimonas pelagia</name>
    <dbReference type="NCBI Taxonomy" id="2306998"/>
    <lineage>
        <taxon>Bacteria</taxon>
        <taxon>Pseudomonadati</taxon>
        <taxon>Bacteroidota</taxon>
        <taxon>Flavobacteriia</taxon>
        <taxon>Flavobacteriales</taxon>
        <taxon>Flavobacteriaceae</taxon>
        <taxon>Flagellimonas</taxon>
    </lineage>
</organism>
<comment type="function">
    <text evidence="11 12">Key component of the proton channel; it plays a direct role in the translocation of protons across the membrane.</text>
</comment>
<dbReference type="OrthoDB" id="9809130at2"/>
<keyword evidence="3 11" id="KW-0813">Transport</keyword>
<dbReference type="SUPFAM" id="SSF81336">
    <property type="entry name" value="F1F0 ATP synthase subunit A"/>
    <property type="match status" value="1"/>
</dbReference>
<evidence type="ECO:0000313" key="17">
    <source>
        <dbReference type="Proteomes" id="UP000321621"/>
    </source>
</evidence>
<reference evidence="15 17" key="2">
    <citation type="submission" date="2019-07" db="EMBL/GenBank/DDBJ databases">
        <title>Draft genome of two Muricauda strains isolated from deep sea.</title>
        <authorList>
            <person name="Sun C."/>
        </authorList>
    </citation>
    <scope>NUCLEOTIDE SEQUENCE [LARGE SCALE GENOMIC DNA]</scope>
    <source>
        <strain evidence="15 17">72</strain>
    </source>
</reference>
<evidence type="ECO:0000256" key="2">
    <source>
        <dbReference type="ARBA" id="ARBA00006810"/>
    </source>
</evidence>
<dbReference type="PANTHER" id="PTHR11410">
    <property type="entry name" value="ATP SYNTHASE SUBUNIT A"/>
    <property type="match status" value="1"/>
</dbReference>
<feature type="transmembrane region" description="Helical" evidence="11">
    <location>
        <begin position="310"/>
        <end position="331"/>
    </location>
</feature>
<dbReference type="HAMAP" id="MF_01393">
    <property type="entry name" value="ATP_synth_a_bact"/>
    <property type="match status" value="1"/>
</dbReference>
<dbReference type="GO" id="GO:0046933">
    <property type="term" value="F:proton-transporting ATP synthase activity, rotational mechanism"/>
    <property type="evidence" value="ECO:0007669"/>
    <property type="project" value="UniProtKB-UniRule"/>
</dbReference>
<dbReference type="Gene3D" id="1.20.120.220">
    <property type="entry name" value="ATP synthase, F0 complex, subunit A"/>
    <property type="match status" value="1"/>
</dbReference>
<dbReference type="InterPro" id="IPR045083">
    <property type="entry name" value="ATP_synth_F0_asu_bact/mt"/>
</dbReference>
<dbReference type="PANTHER" id="PTHR11410:SF0">
    <property type="entry name" value="ATP SYNTHASE SUBUNIT A"/>
    <property type="match status" value="1"/>
</dbReference>
<protein>
    <recommendedName>
        <fullName evidence="11 12">ATP synthase subunit a</fullName>
    </recommendedName>
    <alternativeName>
        <fullName evidence="11">ATP synthase F0 sector subunit a</fullName>
    </alternativeName>
    <alternativeName>
        <fullName evidence="11">F-ATPase subunit 6</fullName>
    </alternativeName>
</protein>
<evidence type="ECO:0000256" key="13">
    <source>
        <dbReference type="SAM" id="SignalP"/>
    </source>
</evidence>
<evidence type="ECO:0000256" key="7">
    <source>
        <dbReference type="ARBA" id="ARBA00022989"/>
    </source>
</evidence>
<accession>A0A3A1NK20</accession>
<dbReference type="EMBL" id="VNWK01000025">
    <property type="protein sequence ID" value="TXJ94653.1"/>
    <property type="molecule type" value="Genomic_DNA"/>
</dbReference>
<keyword evidence="14" id="KW-0378">Hydrolase</keyword>
<keyword evidence="10 11" id="KW-0066">ATP synthesis</keyword>
<comment type="similarity">
    <text evidence="2 11 12">Belongs to the ATPase A chain family.</text>
</comment>
<keyword evidence="17" id="KW-1185">Reference proteome</keyword>
<evidence type="ECO:0000256" key="9">
    <source>
        <dbReference type="ARBA" id="ARBA00023136"/>
    </source>
</evidence>
<evidence type="ECO:0000313" key="15">
    <source>
        <dbReference type="EMBL" id="TXJ94653.1"/>
    </source>
</evidence>
<dbReference type="PRINTS" id="PR00123">
    <property type="entry name" value="ATPASEA"/>
</dbReference>
<dbReference type="Proteomes" id="UP000266691">
    <property type="component" value="Unassembled WGS sequence"/>
</dbReference>
<proteinExistence type="inferred from homology"/>
<keyword evidence="4 11" id="KW-0138">CF(0)</keyword>
<evidence type="ECO:0000256" key="12">
    <source>
        <dbReference type="RuleBase" id="RU000483"/>
    </source>
</evidence>
<keyword evidence="9 11" id="KW-0472">Membrane</keyword>
<feature type="chain" id="PRO_5017227000" description="ATP synthase subunit a" evidence="13">
    <location>
        <begin position="24"/>
        <end position="379"/>
    </location>
</feature>
<feature type="signal peptide" evidence="13">
    <location>
        <begin position="1"/>
        <end position="23"/>
    </location>
</feature>
<comment type="caution">
    <text evidence="14">The sequence shown here is derived from an EMBL/GenBank/DDBJ whole genome shotgun (WGS) entry which is preliminary data.</text>
</comment>
<keyword evidence="7 11" id="KW-1133">Transmembrane helix</keyword>
<dbReference type="EMBL" id="QXFI01000025">
    <property type="protein sequence ID" value="RIV44586.1"/>
    <property type="molecule type" value="Genomic_DNA"/>
</dbReference>
<evidence type="ECO:0000256" key="8">
    <source>
        <dbReference type="ARBA" id="ARBA00023065"/>
    </source>
</evidence>
<evidence type="ECO:0000256" key="11">
    <source>
        <dbReference type="HAMAP-Rule" id="MF_01393"/>
    </source>
</evidence>